<keyword evidence="5" id="KW-0539">Nucleus</keyword>
<gene>
    <name evidence="8" type="ORF">U9M48_024737</name>
</gene>
<keyword evidence="2" id="KW-0479">Metal-binding</keyword>
<reference evidence="8 9" key="1">
    <citation type="submission" date="2024-02" db="EMBL/GenBank/DDBJ databases">
        <title>High-quality chromosome-scale genome assembly of Pensacola bahiagrass (Paspalum notatum Flugge var. saurae).</title>
        <authorList>
            <person name="Vega J.M."/>
            <person name="Podio M."/>
            <person name="Orjuela J."/>
            <person name="Siena L.A."/>
            <person name="Pessino S.C."/>
            <person name="Combes M.C."/>
            <person name="Mariac C."/>
            <person name="Albertini E."/>
            <person name="Pupilli F."/>
            <person name="Ortiz J.P.A."/>
            <person name="Leblanc O."/>
        </authorList>
    </citation>
    <scope>NUCLEOTIDE SEQUENCE [LARGE SCALE GENOMIC DNA]</scope>
    <source>
        <strain evidence="8">R1</strain>
        <tissue evidence="8">Leaf</tissue>
    </source>
</reference>
<evidence type="ECO:0000259" key="7">
    <source>
        <dbReference type="Pfam" id="PF05699"/>
    </source>
</evidence>
<keyword evidence="3" id="KW-0863">Zinc-finger</keyword>
<feature type="region of interest" description="Disordered" evidence="6">
    <location>
        <begin position="1"/>
        <end position="134"/>
    </location>
</feature>
<dbReference type="GO" id="GO:0008270">
    <property type="term" value="F:zinc ion binding"/>
    <property type="evidence" value="ECO:0007669"/>
    <property type="project" value="UniProtKB-KW"/>
</dbReference>
<feature type="non-terminal residue" evidence="8">
    <location>
        <position position="810"/>
    </location>
</feature>
<sequence>MPPNGDSSASDSASKSKLAKRYFFLEPPPRPVNSSPSAPTPTLGTKRPGPASASSGGQHDLGVCVSAKDASATPTHCSAPSLSATNSEGVPGEHARDGVAISVPSDGGSGSDVGGNGTQVQAERGSGQQGSDAQNPVLIAGEEHMQGQDEDTQPSGKRAKKCTSDVWQYFTKKKVIIEDKGKTYLQVWAHCDFPNCKHKGRAESNYGTTGFWTHLRTTHSIVKGQQQLKVEKDHGTDITAVEPYRYDEQASLKKFYLAIVMHEYPFNISDHEYFIEFIKSLRPSFPIKSRVTVRNEIMSMYLEEKDKLYNYFKNVDCRFSTTMDMWTSNQNKSYMCVTAHWVDDNWCIQKRILNFFHVEGRHTGAKLAETFTEVMVKWYVEKRLFALTLDNASANEVAVRDIITDLNVNGNASLVCDGIFFHVRCACHILNLVARDGLSIIAPTIDNIRGLVLAVKGSPLQWEELMKRATECGLDTSKGLSLDVATRCNSTYLMLRDALYYKAAFMRLKSSDRRRYKKRLIEFYMRKFHGSSYQVKVDELVAVIKKLFQFYSTSVSSKNKPENGATMPPSEIDTADLLVDNEDVELESYLYDSSGLGVDNLNELDKYMADPPLKLSEKFDILAWWKNQSKEYPILSKIARDLLAVQVSTVASESAFSAGGHVIDPFRSRLDPEMVQALICTKDWVAAARKDRRVHSIVGDLEVIEALAEKLLPEDTEVADSDGEAEVQGTHNMEFGDLGLYGERLNAWNELVGWVMNLELRDGRDVFNWGLNKTGVFTVRSMYKHLVNNGIKVSQEIWQTKIPLKTKNFT</sequence>
<evidence type="ECO:0000256" key="1">
    <source>
        <dbReference type="ARBA" id="ARBA00004123"/>
    </source>
</evidence>
<evidence type="ECO:0000256" key="2">
    <source>
        <dbReference type="ARBA" id="ARBA00022723"/>
    </source>
</evidence>
<evidence type="ECO:0000313" key="9">
    <source>
        <dbReference type="Proteomes" id="UP001341281"/>
    </source>
</evidence>
<evidence type="ECO:0000313" key="8">
    <source>
        <dbReference type="EMBL" id="WVZ76804.1"/>
    </source>
</evidence>
<dbReference type="GO" id="GO:0005634">
    <property type="term" value="C:nucleus"/>
    <property type="evidence" value="ECO:0007669"/>
    <property type="project" value="UniProtKB-SubCell"/>
</dbReference>
<feature type="compositionally biased region" description="Polar residues" evidence="6">
    <location>
        <begin position="32"/>
        <end position="43"/>
    </location>
</feature>
<accession>A0AAQ3TPE5</accession>
<protein>
    <recommendedName>
        <fullName evidence="7">HAT C-terminal dimerisation domain-containing protein</fullName>
    </recommendedName>
</protein>
<name>A0AAQ3TPE5_PASNO</name>
<keyword evidence="4" id="KW-0862">Zinc</keyword>
<organism evidence="8 9">
    <name type="scientific">Paspalum notatum var. saurae</name>
    <dbReference type="NCBI Taxonomy" id="547442"/>
    <lineage>
        <taxon>Eukaryota</taxon>
        <taxon>Viridiplantae</taxon>
        <taxon>Streptophyta</taxon>
        <taxon>Embryophyta</taxon>
        <taxon>Tracheophyta</taxon>
        <taxon>Spermatophyta</taxon>
        <taxon>Magnoliopsida</taxon>
        <taxon>Liliopsida</taxon>
        <taxon>Poales</taxon>
        <taxon>Poaceae</taxon>
        <taxon>PACMAD clade</taxon>
        <taxon>Panicoideae</taxon>
        <taxon>Andropogonodae</taxon>
        <taxon>Paspaleae</taxon>
        <taxon>Paspalinae</taxon>
        <taxon>Paspalum</taxon>
    </lineage>
</organism>
<feature type="domain" description="HAT C-terminal dimerisation" evidence="7">
    <location>
        <begin position="603"/>
        <end position="685"/>
    </location>
</feature>
<dbReference type="AlphaFoldDB" id="A0AAQ3TPE5"/>
<feature type="compositionally biased region" description="Gly residues" evidence="6">
    <location>
        <begin position="107"/>
        <end position="117"/>
    </location>
</feature>
<dbReference type="InterPro" id="IPR012337">
    <property type="entry name" value="RNaseH-like_sf"/>
</dbReference>
<dbReference type="InterPro" id="IPR008906">
    <property type="entry name" value="HATC_C_dom"/>
</dbReference>
<dbReference type="EMBL" id="CP144749">
    <property type="protein sequence ID" value="WVZ76804.1"/>
    <property type="molecule type" value="Genomic_DNA"/>
</dbReference>
<evidence type="ECO:0000256" key="3">
    <source>
        <dbReference type="ARBA" id="ARBA00022771"/>
    </source>
</evidence>
<feature type="compositionally biased region" description="Low complexity" evidence="6">
    <location>
        <begin position="1"/>
        <end position="16"/>
    </location>
</feature>
<comment type="subcellular location">
    <subcellularLocation>
        <location evidence="1">Nucleus</location>
    </subcellularLocation>
</comment>
<keyword evidence="9" id="KW-1185">Reference proteome</keyword>
<dbReference type="PANTHER" id="PTHR46481">
    <property type="entry name" value="ZINC FINGER BED DOMAIN-CONTAINING PROTEIN 4"/>
    <property type="match status" value="1"/>
</dbReference>
<dbReference type="Proteomes" id="UP001341281">
    <property type="component" value="Chromosome 05"/>
</dbReference>
<evidence type="ECO:0000256" key="5">
    <source>
        <dbReference type="ARBA" id="ARBA00023242"/>
    </source>
</evidence>
<dbReference type="GO" id="GO:0046983">
    <property type="term" value="F:protein dimerization activity"/>
    <property type="evidence" value="ECO:0007669"/>
    <property type="project" value="InterPro"/>
</dbReference>
<proteinExistence type="predicted"/>
<dbReference type="SUPFAM" id="SSF53098">
    <property type="entry name" value="Ribonuclease H-like"/>
    <property type="match status" value="1"/>
</dbReference>
<evidence type="ECO:0000256" key="4">
    <source>
        <dbReference type="ARBA" id="ARBA00022833"/>
    </source>
</evidence>
<dbReference type="Pfam" id="PF05699">
    <property type="entry name" value="Dimer_Tnp_hAT"/>
    <property type="match status" value="1"/>
</dbReference>
<dbReference type="PANTHER" id="PTHR46481:SF10">
    <property type="entry name" value="ZINC FINGER BED DOMAIN-CONTAINING PROTEIN 39"/>
    <property type="match status" value="1"/>
</dbReference>
<dbReference type="SMART" id="SM00614">
    <property type="entry name" value="ZnF_BED"/>
    <property type="match status" value="1"/>
</dbReference>
<evidence type="ECO:0000256" key="6">
    <source>
        <dbReference type="SAM" id="MobiDB-lite"/>
    </source>
</evidence>
<feature type="compositionally biased region" description="Polar residues" evidence="6">
    <location>
        <begin position="72"/>
        <end position="88"/>
    </location>
</feature>
<dbReference type="InterPro" id="IPR052035">
    <property type="entry name" value="ZnF_BED_domain_contain"/>
</dbReference>